<feature type="transmembrane region" description="Helical" evidence="10">
    <location>
        <begin position="94"/>
        <end position="115"/>
    </location>
</feature>
<reference evidence="11" key="1">
    <citation type="submission" date="2023-03" db="EMBL/GenBank/DDBJ databases">
        <title>Mating type loci evolution in Malassezia.</title>
        <authorList>
            <person name="Coelho M.A."/>
        </authorList>
    </citation>
    <scope>NUCLEOTIDE SEQUENCE</scope>
    <source>
        <strain evidence="11">CBS 14135</strain>
    </source>
</reference>
<dbReference type="InterPro" id="IPR045891">
    <property type="entry name" value="ZIP9"/>
</dbReference>
<evidence type="ECO:0000256" key="3">
    <source>
        <dbReference type="ARBA" id="ARBA00022614"/>
    </source>
</evidence>
<keyword evidence="3" id="KW-0433">Leucine-rich repeat</keyword>
<protein>
    <submittedName>
        <fullName evidence="11">Uncharacterized protein</fullName>
    </submittedName>
</protein>
<dbReference type="GO" id="GO:0046873">
    <property type="term" value="F:metal ion transmembrane transporter activity"/>
    <property type="evidence" value="ECO:0007669"/>
    <property type="project" value="InterPro"/>
</dbReference>
<evidence type="ECO:0000313" key="12">
    <source>
        <dbReference type="Proteomes" id="UP001216638"/>
    </source>
</evidence>
<dbReference type="GO" id="GO:0006829">
    <property type="term" value="P:zinc ion transport"/>
    <property type="evidence" value="ECO:0007669"/>
    <property type="project" value="InterPro"/>
</dbReference>
<dbReference type="Proteomes" id="UP001216638">
    <property type="component" value="Chromosome 3"/>
</dbReference>
<evidence type="ECO:0000256" key="1">
    <source>
        <dbReference type="ARBA" id="ARBA00004127"/>
    </source>
</evidence>
<feature type="transmembrane region" description="Helical" evidence="10">
    <location>
        <begin position="127"/>
        <end position="151"/>
    </location>
</feature>
<keyword evidence="8 10" id="KW-0472">Membrane</keyword>
<evidence type="ECO:0000256" key="10">
    <source>
        <dbReference type="SAM" id="Phobius"/>
    </source>
</evidence>
<dbReference type="InterPro" id="IPR003591">
    <property type="entry name" value="Leu-rich_rpt_typical-subtyp"/>
</dbReference>
<dbReference type="AlphaFoldDB" id="A0AAF0DTE0"/>
<feature type="region of interest" description="Disordered" evidence="9">
    <location>
        <begin position="281"/>
        <end position="327"/>
    </location>
</feature>
<dbReference type="InterPro" id="IPR032675">
    <property type="entry name" value="LRR_dom_sf"/>
</dbReference>
<keyword evidence="5" id="KW-0677">Repeat</keyword>
<evidence type="ECO:0000256" key="2">
    <source>
        <dbReference type="ARBA" id="ARBA00004394"/>
    </source>
</evidence>
<keyword evidence="6 10" id="KW-1133">Transmembrane helix</keyword>
<evidence type="ECO:0000313" key="11">
    <source>
        <dbReference type="EMBL" id="WFC95900.1"/>
    </source>
</evidence>
<feature type="transmembrane region" description="Helical" evidence="10">
    <location>
        <begin position="51"/>
        <end position="74"/>
    </location>
</feature>
<dbReference type="SMART" id="SM00369">
    <property type="entry name" value="LRR_TYP"/>
    <property type="match status" value="2"/>
</dbReference>
<dbReference type="PANTHER" id="PTHR16133:SF0">
    <property type="entry name" value="ZINC_IRON REGULATED TRANSPORTER-RELATED PROTEIN 102B, ISOFORM E"/>
    <property type="match status" value="1"/>
</dbReference>
<dbReference type="EMBL" id="CP119953">
    <property type="protein sequence ID" value="WFC95900.1"/>
    <property type="molecule type" value="Genomic_DNA"/>
</dbReference>
<name>A0AAF0DTE0_9BASI</name>
<comment type="subcellular location">
    <subcellularLocation>
        <location evidence="1">Endomembrane system</location>
        <topology evidence="1">Multi-pass membrane protein</topology>
    </subcellularLocation>
    <subcellularLocation>
        <location evidence="2">Golgi apparatus membrane</location>
    </subcellularLocation>
</comment>
<feature type="transmembrane region" description="Helical" evidence="10">
    <location>
        <begin position="6"/>
        <end position="30"/>
    </location>
</feature>
<evidence type="ECO:0000256" key="5">
    <source>
        <dbReference type="ARBA" id="ARBA00022737"/>
    </source>
</evidence>
<proteinExistence type="predicted"/>
<dbReference type="GO" id="GO:0000139">
    <property type="term" value="C:Golgi membrane"/>
    <property type="evidence" value="ECO:0007669"/>
    <property type="project" value="UniProtKB-SubCell"/>
</dbReference>
<dbReference type="Gene3D" id="3.80.10.10">
    <property type="entry name" value="Ribonuclease Inhibitor"/>
    <property type="match status" value="1"/>
</dbReference>
<dbReference type="InterPro" id="IPR001611">
    <property type="entry name" value="Leu-rich_rpt"/>
</dbReference>
<keyword evidence="4 10" id="KW-0812">Transmembrane</keyword>
<dbReference type="InterPro" id="IPR003689">
    <property type="entry name" value="ZIP"/>
</dbReference>
<accession>A0AAF0DTE0</accession>
<dbReference type="Pfam" id="PF02535">
    <property type="entry name" value="Zip"/>
    <property type="match status" value="1"/>
</dbReference>
<keyword evidence="12" id="KW-1185">Reference proteome</keyword>
<dbReference type="Pfam" id="PF13855">
    <property type="entry name" value="LRR_8"/>
    <property type="match status" value="1"/>
</dbReference>
<evidence type="ECO:0000256" key="7">
    <source>
        <dbReference type="ARBA" id="ARBA00023034"/>
    </source>
</evidence>
<dbReference type="PANTHER" id="PTHR16133">
    <property type="entry name" value="SOLUTE CARRIER FAMILY 39 ZINC TRANSPORTER , MEMBER 9-RELATED"/>
    <property type="match status" value="1"/>
</dbReference>
<evidence type="ECO:0000256" key="8">
    <source>
        <dbReference type="ARBA" id="ARBA00023136"/>
    </source>
</evidence>
<evidence type="ECO:0000256" key="4">
    <source>
        <dbReference type="ARBA" id="ARBA00022692"/>
    </source>
</evidence>
<keyword evidence="7" id="KW-0333">Golgi apparatus</keyword>
<dbReference type="SUPFAM" id="SSF52075">
    <property type="entry name" value="Outer arm dynein light chain 1"/>
    <property type="match status" value="1"/>
</dbReference>
<evidence type="ECO:0000256" key="9">
    <source>
        <dbReference type="SAM" id="MobiDB-lite"/>
    </source>
</evidence>
<evidence type="ECO:0000256" key="6">
    <source>
        <dbReference type="ARBA" id="ARBA00022989"/>
    </source>
</evidence>
<gene>
    <name evidence="11" type="ORF">MBRA1_002555</name>
</gene>
<sequence length="776" mass="84609">MLELWGSGLLLGAALTVVIPEGIASVYKGSSLCRDGKPVRESNTHLTSKDLIAACLLSGFLLMFISLLGLLIHALADGIALGASIDSPDSSLRIVVVLAIMVHKAPASIGTCTLLMSLRLNRTDIRWAILVFSLATPVGAISTYAIIQLIFRVTGGAEATINARDIGAILSFSGADWVSPPSSPTFARATSHASIDPFAGSAKHLMLPPRREFGRSATAPAPRSADVGLADLTLVPSDAPAAPSEADVLGQFFESDQDEALPPSSDDAMSSSVESVPFLPQTRAFSRTESAGTDPLSGLGTWPNDPPLSRRVRLTGTSPKKLTRTRTDTTALSAWEQHDTAPPPPRLMRRALSTTLPGQVHWPTLINRIFDEGREAPALLLGGCNLTHIPPLIGDLHSYVAIAPRRADSGKRIDSMHDRARNLLQCYLWDNRLTRLPSALFQLRNLGVLSLRKNALTHLPPAIGELHALRELNVGGNMLTYLPAEIQRLELDTFTYIPNPFLAIPPDARISQRTRNSQHPVMGPPRVPRTLQRARTETHVPPRAKEDSAPMVRALAPLVRHGMPTLAEMCIRRLLSNEESAMLLEQYETGCLRSLQYTLDVHMVARLEAARRSALRLWGTPTNLPHRDQRERRDHEVWYDGAHFHPSGSPENEASFESLPDAMDVDHLLDAEEDACKNVYFNRCPNARESAPSTDGVSDWPVAESAIDDAPLFKQPYEERLEWVSHVAGVRVAKQGTELLAGATDAHIKMQHSGCLPLLWRGCSPGCLSFLEESSS</sequence>
<organism evidence="11 12">
    <name type="scientific">Malassezia brasiliensis</name>
    <dbReference type="NCBI Taxonomy" id="1821822"/>
    <lineage>
        <taxon>Eukaryota</taxon>
        <taxon>Fungi</taxon>
        <taxon>Dikarya</taxon>
        <taxon>Basidiomycota</taxon>
        <taxon>Ustilaginomycotina</taxon>
        <taxon>Malasseziomycetes</taxon>
        <taxon>Malasseziales</taxon>
        <taxon>Malasseziaceae</taxon>
        <taxon>Malassezia</taxon>
    </lineage>
</organism>